<dbReference type="PANTHER" id="PTHR30178:SF3">
    <property type="entry name" value="SUCCINATE-ACETATE_PROTON SYMPORTER SATP"/>
    <property type="match status" value="1"/>
</dbReference>
<dbReference type="Pfam" id="PF01184">
    <property type="entry name" value="Gpr1_Fun34_YaaH"/>
    <property type="match status" value="1"/>
</dbReference>
<proteinExistence type="inferred from homology"/>
<dbReference type="OrthoDB" id="53209at2157"/>
<dbReference type="PANTHER" id="PTHR30178">
    <property type="entry name" value="INNER MEMBRANE PROTEIN YAAH"/>
    <property type="match status" value="1"/>
</dbReference>
<feature type="transmembrane region" description="Helical" evidence="6">
    <location>
        <begin position="42"/>
        <end position="60"/>
    </location>
</feature>
<dbReference type="GO" id="GO:0071422">
    <property type="term" value="P:succinate transmembrane transport"/>
    <property type="evidence" value="ECO:0007669"/>
    <property type="project" value="TreeGrafter"/>
</dbReference>
<dbReference type="InterPro" id="IPR047623">
    <property type="entry name" value="SatP"/>
</dbReference>
<sequence>MTSTELLNPVSNPTPLGLFGFGITTILLSLCNLGIIDLSMVIIAVAIVLGGFAEIIAGLFELKFGNTFAGNVFIAFGLFWLSLVLILLLPQIANVVVADNLGI</sequence>
<comment type="subcellular location">
    <subcellularLocation>
        <location evidence="1">Membrane</location>
        <topology evidence="1">Multi-pass membrane protein</topology>
    </subcellularLocation>
</comment>
<feature type="transmembrane region" description="Helical" evidence="6">
    <location>
        <begin position="16"/>
        <end position="35"/>
    </location>
</feature>
<dbReference type="Proteomes" id="UP000077275">
    <property type="component" value="Unassembled WGS sequence"/>
</dbReference>
<protein>
    <submittedName>
        <fullName evidence="7">Succinate-acetate/proton symporter SatP</fullName>
    </submittedName>
</protein>
<gene>
    <name evidence="7" type="primary">satP</name>
    <name evidence="7" type="ORF">MBCUT_16090</name>
</gene>
<evidence type="ECO:0000256" key="4">
    <source>
        <dbReference type="ARBA" id="ARBA00022989"/>
    </source>
</evidence>
<dbReference type="NCBIfam" id="NF038013">
    <property type="entry name" value="AceTr_1"/>
    <property type="match status" value="1"/>
</dbReference>
<feature type="transmembrane region" description="Helical" evidence="6">
    <location>
        <begin position="72"/>
        <end position="97"/>
    </location>
</feature>
<organism evidence="7 8">
    <name type="scientific">Methanobrevibacter cuticularis</name>
    <dbReference type="NCBI Taxonomy" id="47311"/>
    <lineage>
        <taxon>Archaea</taxon>
        <taxon>Methanobacteriati</taxon>
        <taxon>Methanobacteriota</taxon>
        <taxon>Methanomada group</taxon>
        <taxon>Methanobacteria</taxon>
        <taxon>Methanobacteriales</taxon>
        <taxon>Methanobacteriaceae</taxon>
        <taxon>Methanobrevibacter</taxon>
    </lineage>
</organism>
<dbReference type="RefSeq" id="WP_067260164.1">
    <property type="nucleotide sequence ID" value="NZ_LWMW01000124.1"/>
</dbReference>
<dbReference type="EMBL" id="LWMW01000124">
    <property type="protein sequence ID" value="KZX15255.1"/>
    <property type="molecule type" value="Genomic_DNA"/>
</dbReference>
<name>A0A166D6J5_9EURY</name>
<evidence type="ECO:0000256" key="2">
    <source>
        <dbReference type="ARBA" id="ARBA00005587"/>
    </source>
</evidence>
<dbReference type="InterPro" id="IPR000791">
    <property type="entry name" value="Gpr1/Fun34/SatP-like"/>
</dbReference>
<dbReference type="AlphaFoldDB" id="A0A166D6J5"/>
<evidence type="ECO:0000256" key="5">
    <source>
        <dbReference type="ARBA" id="ARBA00023136"/>
    </source>
</evidence>
<dbReference type="GO" id="GO:0005886">
    <property type="term" value="C:plasma membrane"/>
    <property type="evidence" value="ECO:0007669"/>
    <property type="project" value="TreeGrafter"/>
</dbReference>
<accession>A0A166D6J5</accession>
<evidence type="ECO:0000256" key="1">
    <source>
        <dbReference type="ARBA" id="ARBA00004141"/>
    </source>
</evidence>
<evidence type="ECO:0000313" key="7">
    <source>
        <dbReference type="EMBL" id="KZX15255.1"/>
    </source>
</evidence>
<comment type="caution">
    <text evidence="7">The sequence shown here is derived from an EMBL/GenBank/DDBJ whole genome shotgun (WGS) entry which is preliminary data.</text>
</comment>
<keyword evidence="8" id="KW-1185">Reference proteome</keyword>
<evidence type="ECO:0000256" key="6">
    <source>
        <dbReference type="SAM" id="Phobius"/>
    </source>
</evidence>
<keyword evidence="4 6" id="KW-1133">Transmembrane helix</keyword>
<evidence type="ECO:0000256" key="3">
    <source>
        <dbReference type="ARBA" id="ARBA00022692"/>
    </source>
</evidence>
<evidence type="ECO:0000313" key="8">
    <source>
        <dbReference type="Proteomes" id="UP000077275"/>
    </source>
</evidence>
<keyword evidence="5 6" id="KW-0472">Membrane</keyword>
<dbReference type="STRING" id="47311.MBCUT_16090"/>
<comment type="similarity">
    <text evidence="2">Belongs to the acetate uptake transporter (AceTr) (TC 2.A.96) family.</text>
</comment>
<keyword evidence="3 6" id="KW-0812">Transmembrane</keyword>
<dbReference type="PATRIC" id="fig|47311.3.peg.1752"/>
<reference evidence="7 8" key="1">
    <citation type="submission" date="2016-04" db="EMBL/GenBank/DDBJ databases">
        <title>Genome sequence of Methanobrevibacter cuticularis DSM 11139.</title>
        <authorList>
            <person name="Poehlein A."/>
            <person name="Seedorf H."/>
            <person name="Daniel R."/>
        </authorList>
    </citation>
    <scope>NUCLEOTIDE SEQUENCE [LARGE SCALE GENOMIC DNA]</scope>
    <source>
        <strain evidence="7 8">DSM 11139</strain>
    </source>
</reference>
<dbReference type="GO" id="GO:0015360">
    <property type="term" value="F:acetate:proton symporter activity"/>
    <property type="evidence" value="ECO:0007669"/>
    <property type="project" value="TreeGrafter"/>
</dbReference>